<feature type="non-terminal residue" evidence="2">
    <location>
        <position position="68"/>
    </location>
</feature>
<evidence type="ECO:0000313" key="3">
    <source>
        <dbReference type="Proteomes" id="UP000198767"/>
    </source>
</evidence>
<dbReference type="EMBL" id="FMWG01000027">
    <property type="protein sequence ID" value="SCZ74316.1"/>
    <property type="molecule type" value="Genomic_DNA"/>
</dbReference>
<proteinExistence type="predicted"/>
<dbReference type="Proteomes" id="UP000198767">
    <property type="component" value="Unassembled WGS sequence"/>
</dbReference>
<sequence>MAGGRPKLSPEDRHSEQINIPLKPSDLASLQDSADKAQTTITDFVRASALGHRFNVMQSHAPDFETMA</sequence>
<organism evidence="2 3">
    <name type="scientific">Epibacterium ulvae</name>
    <dbReference type="NCBI Taxonomy" id="1156985"/>
    <lineage>
        <taxon>Bacteria</taxon>
        <taxon>Pseudomonadati</taxon>
        <taxon>Pseudomonadota</taxon>
        <taxon>Alphaproteobacteria</taxon>
        <taxon>Rhodobacterales</taxon>
        <taxon>Roseobacteraceae</taxon>
        <taxon>Epibacterium</taxon>
    </lineage>
</organism>
<protein>
    <submittedName>
        <fullName evidence="2">Uncharacterized protein</fullName>
    </submittedName>
</protein>
<dbReference type="AlphaFoldDB" id="A0A1G5RJX2"/>
<accession>A0A1G5RJX2</accession>
<feature type="region of interest" description="Disordered" evidence="1">
    <location>
        <begin position="1"/>
        <end position="34"/>
    </location>
</feature>
<keyword evidence="3" id="KW-1185">Reference proteome</keyword>
<gene>
    <name evidence="2" type="ORF">SAMN04488118_1274</name>
</gene>
<dbReference type="InterPro" id="IPR053842">
    <property type="entry name" value="NikA-like"/>
</dbReference>
<dbReference type="Pfam" id="PF21983">
    <property type="entry name" value="NikA-like"/>
    <property type="match status" value="1"/>
</dbReference>
<evidence type="ECO:0000313" key="2">
    <source>
        <dbReference type="EMBL" id="SCZ74316.1"/>
    </source>
</evidence>
<dbReference type="STRING" id="1156985.SAMN04488118_1274"/>
<reference evidence="2 3" key="1">
    <citation type="submission" date="2016-10" db="EMBL/GenBank/DDBJ databases">
        <authorList>
            <person name="de Groot N.N."/>
        </authorList>
    </citation>
    <scope>NUCLEOTIDE SEQUENCE [LARGE SCALE GENOMIC DNA]</scope>
    <source>
        <strain evidence="2 3">U95</strain>
    </source>
</reference>
<evidence type="ECO:0000256" key="1">
    <source>
        <dbReference type="SAM" id="MobiDB-lite"/>
    </source>
</evidence>
<name>A0A1G5RJX2_9RHOB</name>
<dbReference type="RefSeq" id="WP_425284209.1">
    <property type="nucleotide sequence ID" value="NZ_FMWG01000027.1"/>
</dbReference>